<proteinExistence type="predicted"/>
<gene>
    <name evidence="1" type="ORF">AUC43_08890</name>
</gene>
<reference evidence="1 2" key="1">
    <citation type="submission" date="2015-12" db="EMBL/GenBank/DDBJ databases">
        <authorList>
            <person name="Shamseldin A."/>
            <person name="Moawad H."/>
            <person name="Abd El-Rahim W.M."/>
            <person name="Sadowsky M.J."/>
        </authorList>
    </citation>
    <scope>NUCLEOTIDE SEQUENCE [LARGE SCALE GENOMIC DNA]</scope>
    <source>
        <strain evidence="1 2">DG5B</strain>
    </source>
</reference>
<organism evidence="1 2">
    <name type="scientific">Hymenobacter sedentarius</name>
    <dbReference type="NCBI Taxonomy" id="1411621"/>
    <lineage>
        <taxon>Bacteria</taxon>
        <taxon>Pseudomonadati</taxon>
        <taxon>Bacteroidota</taxon>
        <taxon>Cytophagia</taxon>
        <taxon>Cytophagales</taxon>
        <taxon>Hymenobacteraceae</taxon>
        <taxon>Hymenobacter</taxon>
    </lineage>
</organism>
<name>A0A0U3JXQ2_9BACT</name>
<evidence type="ECO:0000313" key="1">
    <source>
        <dbReference type="EMBL" id="ALW85199.1"/>
    </source>
</evidence>
<dbReference type="EMBL" id="CP013909">
    <property type="protein sequence ID" value="ALW85199.1"/>
    <property type="molecule type" value="Genomic_DNA"/>
</dbReference>
<dbReference type="Proteomes" id="UP000059542">
    <property type="component" value="Chromosome"/>
</dbReference>
<dbReference type="STRING" id="1411621.AUC43_08890"/>
<dbReference type="AlphaFoldDB" id="A0A0U3JXQ2"/>
<sequence>MLDRETGGQFVLGQNHPNPYWGETTVPFTLTNGGDVRLDLFDLAGRKVAGINRKGMRAGEHTIALNLSGLGLAAGQYVYQLQVTNSYGVYRQSKTMTAG</sequence>
<evidence type="ECO:0000313" key="2">
    <source>
        <dbReference type="Proteomes" id="UP000059542"/>
    </source>
</evidence>
<dbReference type="Gene3D" id="2.60.40.4070">
    <property type="match status" value="1"/>
</dbReference>
<evidence type="ECO:0008006" key="3">
    <source>
        <dbReference type="Google" id="ProtNLM"/>
    </source>
</evidence>
<accession>A0A0U3JXQ2</accession>
<protein>
    <recommendedName>
        <fullName evidence="3">Secretion system C-terminal sorting domain-containing protein</fullName>
    </recommendedName>
</protein>
<dbReference type="NCBIfam" id="TIGR04183">
    <property type="entry name" value="Por_Secre_tail"/>
    <property type="match status" value="1"/>
</dbReference>
<keyword evidence="2" id="KW-1185">Reference proteome</keyword>
<dbReference type="KEGG" id="hyg:AUC43_08890"/>
<dbReference type="InterPro" id="IPR026444">
    <property type="entry name" value="Secre_tail"/>
</dbReference>